<organism evidence="3 4">
    <name type="scientific">Chelonia mydas</name>
    <name type="common">Green sea-turtle</name>
    <name type="synonym">Chelonia agassizi</name>
    <dbReference type="NCBI Taxonomy" id="8469"/>
    <lineage>
        <taxon>Eukaryota</taxon>
        <taxon>Metazoa</taxon>
        <taxon>Chordata</taxon>
        <taxon>Craniata</taxon>
        <taxon>Vertebrata</taxon>
        <taxon>Euteleostomi</taxon>
        <taxon>Archelosauria</taxon>
        <taxon>Testudinata</taxon>
        <taxon>Testudines</taxon>
        <taxon>Cryptodira</taxon>
        <taxon>Durocryptodira</taxon>
        <taxon>Americhelydia</taxon>
        <taxon>Chelonioidea</taxon>
        <taxon>Cheloniidae</taxon>
        <taxon>Chelonia</taxon>
    </lineage>
</organism>
<dbReference type="InterPro" id="IPR037693">
    <property type="entry name" value="CCDC15"/>
</dbReference>
<dbReference type="Proteomes" id="UP000031443">
    <property type="component" value="Unassembled WGS sequence"/>
</dbReference>
<reference evidence="4" key="1">
    <citation type="journal article" date="2013" name="Nat. Genet.">
        <title>The draft genomes of soft-shell turtle and green sea turtle yield insights into the development and evolution of the turtle-specific body plan.</title>
        <authorList>
            <person name="Wang Z."/>
            <person name="Pascual-Anaya J."/>
            <person name="Zadissa A."/>
            <person name="Li W."/>
            <person name="Niimura Y."/>
            <person name="Huang Z."/>
            <person name="Li C."/>
            <person name="White S."/>
            <person name="Xiong Z."/>
            <person name="Fang D."/>
            <person name="Wang B."/>
            <person name="Ming Y."/>
            <person name="Chen Y."/>
            <person name="Zheng Y."/>
            <person name="Kuraku S."/>
            <person name="Pignatelli M."/>
            <person name="Herrero J."/>
            <person name="Beal K."/>
            <person name="Nozawa M."/>
            <person name="Li Q."/>
            <person name="Wang J."/>
            <person name="Zhang H."/>
            <person name="Yu L."/>
            <person name="Shigenobu S."/>
            <person name="Wang J."/>
            <person name="Liu J."/>
            <person name="Flicek P."/>
            <person name="Searle S."/>
            <person name="Wang J."/>
            <person name="Kuratani S."/>
            <person name="Yin Y."/>
            <person name="Aken B."/>
            <person name="Zhang G."/>
            <person name="Irie N."/>
        </authorList>
    </citation>
    <scope>NUCLEOTIDE SEQUENCE [LARGE SCALE GENOMIC DNA]</scope>
</reference>
<accession>M7AXB4</accession>
<keyword evidence="1" id="KW-0175">Coiled coil</keyword>
<protein>
    <submittedName>
        <fullName evidence="3">Coiled-coil domain-containing protein 15</fullName>
    </submittedName>
</protein>
<feature type="region of interest" description="Disordered" evidence="2">
    <location>
        <begin position="31"/>
        <end position="51"/>
    </location>
</feature>
<name>M7AXB4_CHEMY</name>
<dbReference type="GO" id="GO:0005813">
    <property type="term" value="C:centrosome"/>
    <property type="evidence" value="ECO:0007669"/>
    <property type="project" value="TreeGrafter"/>
</dbReference>
<gene>
    <name evidence="3" type="ORF">UY3_13482</name>
</gene>
<feature type="coiled-coil region" evidence="1">
    <location>
        <begin position="407"/>
        <end position="440"/>
    </location>
</feature>
<feature type="region of interest" description="Disordered" evidence="2">
    <location>
        <begin position="360"/>
        <end position="379"/>
    </location>
</feature>
<evidence type="ECO:0000313" key="4">
    <source>
        <dbReference type="Proteomes" id="UP000031443"/>
    </source>
</evidence>
<dbReference type="AlphaFoldDB" id="M7AXB4"/>
<keyword evidence="4" id="KW-1185">Reference proteome</keyword>
<dbReference type="PANTHER" id="PTHR14817">
    <property type="entry name" value="COILED-COIL DOMAIN-CONTAINING PROTEIN 15"/>
    <property type="match status" value="1"/>
</dbReference>
<feature type="coiled-coil region" evidence="1">
    <location>
        <begin position="147"/>
        <end position="198"/>
    </location>
</feature>
<dbReference type="PANTHER" id="PTHR14817:SF2">
    <property type="entry name" value="COILED-COIL DOMAIN-CONTAINING PROTEIN 15"/>
    <property type="match status" value="1"/>
</dbReference>
<evidence type="ECO:0000256" key="2">
    <source>
        <dbReference type="SAM" id="MobiDB-lite"/>
    </source>
</evidence>
<evidence type="ECO:0000313" key="3">
    <source>
        <dbReference type="EMBL" id="EMP29399.1"/>
    </source>
</evidence>
<feature type="region of interest" description="Disordered" evidence="2">
    <location>
        <begin position="272"/>
        <end position="293"/>
    </location>
</feature>
<proteinExistence type="predicted"/>
<evidence type="ECO:0000256" key="1">
    <source>
        <dbReference type="SAM" id="Coils"/>
    </source>
</evidence>
<dbReference type="STRING" id="8469.M7AXB4"/>
<feature type="compositionally biased region" description="Basic and acidic residues" evidence="2">
    <location>
        <begin position="31"/>
        <end position="47"/>
    </location>
</feature>
<dbReference type="EMBL" id="KB556458">
    <property type="protein sequence ID" value="EMP29399.1"/>
    <property type="molecule type" value="Genomic_DNA"/>
</dbReference>
<sequence>MELFWLKLMEAQKECEHQILMVELWTQEKKKTTETEKEQPAAEERTAAKRPKAAGAITNASGCAQLPSPAVTLHIRMFLALGLGNLGDMGPEITCVNFLILGSCFRMFCSSSQVSRSSALLKDPKPTTSPACWLSALYTDCSHKASAFQVEEDLKEQQKEKEENLKRFQGEVKQRVNQQIKMRRKQQLQKSCEAAEKESSVVMQCSDSALHLTPKRNTCVYRSNAASAICSSGTNLIPVQQLCLSKTMKQVRRRLASCKTVPKGAGLPELPGGVWGVSPTRNKPVSRRPTPVHGEECEEFPLAGRHDLPAELQDQATARKQAEQGDDNLYYKLEFGKRQNQYLRYRRLFMDIEREQVKEQQRQKEHQKKIAKIKSEKEHQRRAEEQRIQEMAYQQDTCSGEKACEILAQLRLEERRVRKSKEKQQRNKEYMRYMEALRAQMREKIKLYNIDLPPLCCCGSDFWDSHPDTCANNCMFYKNHKAYARALQSVISSCDISDGNSTARLAIHNLASVHAPSVKNP</sequence>